<dbReference type="PROSITE" id="PS51257">
    <property type="entry name" value="PROKAR_LIPOPROTEIN"/>
    <property type="match status" value="1"/>
</dbReference>
<dbReference type="InterPro" id="IPR026443">
    <property type="entry name" value="Rhombo_lipo"/>
</dbReference>
<keyword evidence="2" id="KW-0449">Lipoprotein</keyword>
<evidence type="ECO:0000313" key="2">
    <source>
        <dbReference type="EMBL" id="TQV89262.1"/>
    </source>
</evidence>
<dbReference type="AlphaFoldDB" id="A0A545UIG8"/>
<evidence type="ECO:0000313" key="3">
    <source>
        <dbReference type="Proteomes" id="UP000315439"/>
    </source>
</evidence>
<feature type="transmembrane region" description="Helical" evidence="1">
    <location>
        <begin position="253"/>
        <end position="272"/>
    </location>
</feature>
<gene>
    <name evidence="2" type="primary">rhlP</name>
    <name evidence="2" type="ORF">FLL46_03790</name>
</gene>
<evidence type="ECO:0000256" key="1">
    <source>
        <dbReference type="SAM" id="Phobius"/>
    </source>
</evidence>
<dbReference type="EMBL" id="VIKS01000002">
    <property type="protein sequence ID" value="TQV89262.1"/>
    <property type="molecule type" value="Genomic_DNA"/>
</dbReference>
<accession>A0A545UIG8</accession>
<reference evidence="2 3" key="1">
    <citation type="submission" date="2019-07" db="EMBL/GenBank/DDBJ databases">
        <title>Draft genome for Aliikangiella sp. M105.</title>
        <authorList>
            <person name="Wang G."/>
        </authorList>
    </citation>
    <scope>NUCLEOTIDE SEQUENCE [LARGE SCALE GENOMIC DNA]</scope>
    <source>
        <strain evidence="2 3">M105</strain>
    </source>
</reference>
<dbReference type="RefSeq" id="WP_142892112.1">
    <property type="nucleotide sequence ID" value="NZ_ML660161.1"/>
</dbReference>
<proteinExistence type="predicted"/>
<sequence>MKLYGEQIMRRISLIIIISSLFLTGCLSHSRQGVSSNLVNYLYPDGKRPDHSSDQIPHLKLPLRVGIAFVPETRRDIEFSLTEAEKHDLLAKVAAQFKGRAYIESLDIIPELYLRQGKGFNTLSQIAALHDLDVMALVSYDQVSITEENSLSLAYWTIVGAFIVPGETTQSQTFVDTAVFDVATKKLLFRAPGANSQDSSHNALGQIKKKRRLQMKTFNVAVEQMTKNLDKELSEFRARVKEEKIATVSYKKGYSGGGSSSWFGLIFLLLLVRFSRQKNS</sequence>
<dbReference type="Proteomes" id="UP000315439">
    <property type="component" value="Unassembled WGS sequence"/>
</dbReference>
<dbReference type="OrthoDB" id="191116at2"/>
<keyword evidence="3" id="KW-1185">Reference proteome</keyword>
<keyword evidence="1" id="KW-1133">Transmembrane helix</keyword>
<keyword evidence="1" id="KW-0812">Transmembrane</keyword>
<comment type="caution">
    <text evidence="2">The sequence shown here is derived from an EMBL/GenBank/DDBJ whole genome shotgun (WGS) entry which is preliminary data.</text>
</comment>
<organism evidence="2 3">
    <name type="scientific">Aliikangiella coralliicola</name>
    <dbReference type="NCBI Taxonomy" id="2592383"/>
    <lineage>
        <taxon>Bacteria</taxon>
        <taxon>Pseudomonadati</taxon>
        <taxon>Pseudomonadota</taxon>
        <taxon>Gammaproteobacteria</taxon>
        <taxon>Oceanospirillales</taxon>
        <taxon>Pleioneaceae</taxon>
        <taxon>Aliikangiella</taxon>
    </lineage>
</organism>
<keyword evidence="1" id="KW-0472">Membrane</keyword>
<protein>
    <submittedName>
        <fullName evidence="2">Rhombotarget lipoprotein</fullName>
    </submittedName>
</protein>
<dbReference type="NCBIfam" id="TIGR04179">
    <property type="entry name" value="rhombo_lipo"/>
    <property type="match status" value="1"/>
</dbReference>
<name>A0A545UIG8_9GAMM</name>